<dbReference type="Proteomes" id="UP001283366">
    <property type="component" value="Unassembled WGS sequence"/>
</dbReference>
<dbReference type="OrthoDB" id="7013311at2"/>
<protein>
    <recommendedName>
        <fullName evidence="5">Type III secretion protein</fullName>
    </recommendedName>
</protein>
<dbReference type="RefSeq" id="WP_087482509.1">
    <property type="nucleotide sequence ID" value="NZ_AP024883.1"/>
</dbReference>
<reference evidence="2 3" key="1">
    <citation type="submission" date="2017-05" db="EMBL/GenBank/DDBJ databases">
        <authorList>
            <person name="Song R."/>
            <person name="Chenine A.L."/>
            <person name="Ruprecht R.M."/>
        </authorList>
    </citation>
    <scope>NUCLEOTIDE SEQUENCE [LARGE SCALE GENOMIC DNA]</scope>
    <source>
        <strain evidence="2 3">CECT 7927</strain>
    </source>
</reference>
<name>A0A1Y6J1C3_9VIBR</name>
<evidence type="ECO:0000313" key="1">
    <source>
        <dbReference type="EMBL" id="MDW6001950.1"/>
    </source>
</evidence>
<sequence length="208" mass="24270">MESTAFVPDPRHLFWVKFWQQPWQEMDPSWSKLLPGTESLHWEALSPALVRQYLVLDADPPPLPGEVLLQWLSIGQERRSEALYLVAEVIRRGIGKARLHDEDIQWCRHIAKALMPGHWSVATDPDLNAEQIGLILMRQWMSPSTWQRARLFYSKSLLESVEAFVPDPVPGQRLNQLWHAVMWRLAEVPRPVDNPQEQLQEREEELCL</sequence>
<reference evidence="1 4" key="2">
    <citation type="submission" date="2023-11" db="EMBL/GenBank/DDBJ databases">
        <title>Plant-associative lifestyle of Vibrio porteresiae and its evolutionary dynamics.</title>
        <authorList>
            <person name="Rameshkumar N."/>
            <person name="Kirti K."/>
        </authorList>
    </citation>
    <scope>NUCLEOTIDE SEQUENCE [LARGE SCALE GENOMIC DNA]</scope>
    <source>
        <strain evidence="1 4">MSSRF38</strain>
    </source>
</reference>
<gene>
    <name evidence="1" type="ORF">SBX37_03440</name>
    <name evidence="2" type="ORF">VIM7927_03835</name>
</gene>
<evidence type="ECO:0000313" key="2">
    <source>
        <dbReference type="EMBL" id="SMS02502.1"/>
    </source>
</evidence>
<dbReference type="Proteomes" id="UP000196125">
    <property type="component" value="Unassembled WGS sequence"/>
</dbReference>
<keyword evidence="4" id="KW-1185">Reference proteome</keyword>
<proteinExistence type="predicted"/>
<evidence type="ECO:0000313" key="4">
    <source>
        <dbReference type="Proteomes" id="UP001283366"/>
    </source>
</evidence>
<dbReference type="EMBL" id="JAWRCO010000001">
    <property type="protein sequence ID" value="MDW6001950.1"/>
    <property type="molecule type" value="Genomic_DNA"/>
</dbReference>
<dbReference type="EMBL" id="FXXI01000010">
    <property type="protein sequence ID" value="SMS02502.1"/>
    <property type="molecule type" value="Genomic_DNA"/>
</dbReference>
<evidence type="ECO:0000313" key="3">
    <source>
        <dbReference type="Proteomes" id="UP000196125"/>
    </source>
</evidence>
<dbReference type="AlphaFoldDB" id="A0A1Y6J1C3"/>
<organism evidence="2 3">
    <name type="scientific">Vibrio mangrovi</name>
    <dbReference type="NCBI Taxonomy" id="474394"/>
    <lineage>
        <taxon>Bacteria</taxon>
        <taxon>Pseudomonadati</taxon>
        <taxon>Pseudomonadota</taxon>
        <taxon>Gammaproteobacteria</taxon>
        <taxon>Vibrionales</taxon>
        <taxon>Vibrionaceae</taxon>
        <taxon>Vibrio</taxon>
    </lineage>
</organism>
<accession>A0A1Y6J1C3</accession>
<evidence type="ECO:0008006" key="5">
    <source>
        <dbReference type="Google" id="ProtNLM"/>
    </source>
</evidence>